<dbReference type="Proteomes" id="UP001221898">
    <property type="component" value="Unassembled WGS sequence"/>
</dbReference>
<gene>
    <name evidence="2" type="ORF">AAFF_G00336490</name>
</gene>
<comment type="caution">
    <text evidence="2">The sequence shown here is derived from an EMBL/GenBank/DDBJ whole genome shotgun (WGS) entry which is preliminary data.</text>
</comment>
<reference evidence="2" key="1">
    <citation type="journal article" date="2023" name="Science">
        <title>Genome structures resolve the early diversification of teleost fishes.</title>
        <authorList>
            <person name="Parey E."/>
            <person name="Louis A."/>
            <person name="Montfort J."/>
            <person name="Bouchez O."/>
            <person name="Roques C."/>
            <person name="Iampietro C."/>
            <person name="Lluch J."/>
            <person name="Castinel A."/>
            <person name="Donnadieu C."/>
            <person name="Desvignes T."/>
            <person name="Floi Bucao C."/>
            <person name="Jouanno E."/>
            <person name="Wen M."/>
            <person name="Mejri S."/>
            <person name="Dirks R."/>
            <person name="Jansen H."/>
            <person name="Henkel C."/>
            <person name="Chen W.J."/>
            <person name="Zahm M."/>
            <person name="Cabau C."/>
            <person name="Klopp C."/>
            <person name="Thompson A.W."/>
            <person name="Robinson-Rechavi M."/>
            <person name="Braasch I."/>
            <person name="Lecointre G."/>
            <person name="Bobe J."/>
            <person name="Postlethwait J.H."/>
            <person name="Berthelot C."/>
            <person name="Roest Crollius H."/>
            <person name="Guiguen Y."/>
        </authorList>
    </citation>
    <scope>NUCLEOTIDE SEQUENCE</scope>
    <source>
        <strain evidence="2">NC1722</strain>
    </source>
</reference>
<keyword evidence="3" id="KW-1185">Reference proteome</keyword>
<evidence type="ECO:0000256" key="1">
    <source>
        <dbReference type="SAM" id="MobiDB-lite"/>
    </source>
</evidence>
<accession>A0AAD7R8K5</accession>
<feature type="region of interest" description="Disordered" evidence="1">
    <location>
        <begin position="117"/>
        <end position="151"/>
    </location>
</feature>
<proteinExistence type="predicted"/>
<protein>
    <submittedName>
        <fullName evidence="2">Uncharacterized protein</fullName>
    </submittedName>
</protein>
<evidence type="ECO:0000313" key="3">
    <source>
        <dbReference type="Proteomes" id="UP001221898"/>
    </source>
</evidence>
<dbReference type="AlphaFoldDB" id="A0AAD7R8K5"/>
<dbReference type="EMBL" id="JAINUG010000524">
    <property type="protein sequence ID" value="KAJ8366945.1"/>
    <property type="molecule type" value="Genomic_DNA"/>
</dbReference>
<sequence length="163" mass="18157">MSLCLCSREPLCLCVQQIGSETVTHWVTWQIIQRRPFPEAWSLHVLLSAPCTMGAPLHKPRLGQIYAASSSLVAEEMLCQRARPGTVSSSCVTSLDQSEQAQSAEALEREEKLWTLGPRRPCGHQTDPPSSDSHAISDHRSRRNLPLLPSFLTPSGTRRCRRV</sequence>
<organism evidence="2 3">
    <name type="scientific">Aldrovandia affinis</name>
    <dbReference type="NCBI Taxonomy" id="143900"/>
    <lineage>
        <taxon>Eukaryota</taxon>
        <taxon>Metazoa</taxon>
        <taxon>Chordata</taxon>
        <taxon>Craniata</taxon>
        <taxon>Vertebrata</taxon>
        <taxon>Euteleostomi</taxon>
        <taxon>Actinopterygii</taxon>
        <taxon>Neopterygii</taxon>
        <taxon>Teleostei</taxon>
        <taxon>Notacanthiformes</taxon>
        <taxon>Halosauridae</taxon>
        <taxon>Aldrovandia</taxon>
    </lineage>
</organism>
<evidence type="ECO:0000313" key="2">
    <source>
        <dbReference type="EMBL" id="KAJ8366945.1"/>
    </source>
</evidence>
<name>A0AAD7R8K5_9TELE</name>